<accession>A0A9P7MGQ8</accession>
<reference evidence="1 2" key="1">
    <citation type="journal article" date="2020" name="bioRxiv">
        <title>Whole genome comparisons of ergot fungi reveals the divergence and evolution of species within the genus Claviceps are the result of varying mechanisms driving genome evolution and host range expansion.</title>
        <authorList>
            <person name="Wyka S.A."/>
            <person name="Mondo S.J."/>
            <person name="Liu M."/>
            <person name="Dettman J."/>
            <person name="Nalam V."/>
            <person name="Broders K.D."/>
        </authorList>
    </citation>
    <scope>NUCLEOTIDE SEQUENCE [LARGE SCALE GENOMIC DNA]</scope>
    <source>
        <strain evidence="1 2">CCC 1485</strain>
    </source>
</reference>
<proteinExistence type="predicted"/>
<organism evidence="1 2">
    <name type="scientific">Claviceps pazoutovae</name>
    <dbReference type="NCBI Taxonomy" id="1649127"/>
    <lineage>
        <taxon>Eukaryota</taxon>
        <taxon>Fungi</taxon>
        <taxon>Dikarya</taxon>
        <taxon>Ascomycota</taxon>
        <taxon>Pezizomycotina</taxon>
        <taxon>Sordariomycetes</taxon>
        <taxon>Hypocreomycetidae</taxon>
        <taxon>Hypocreales</taxon>
        <taxon>Clavicipitaceae</taxon>
        <taxon>Claviceps</taxon>
    </lineage>
</organism>
<dbReference type="OrthoDB" id="10440141at2759"/>
<comment type="caution">
    <text evidence="1">The sequence shown here is derived from an EMBL/GenBank/DDBJ whole genome shotgun (WGS) entry which is preliminary data.</text>
</comment>
<gene>
    <name evidence="1" type="ORF">E4U60_006707</name>
</gene>
<evidence type="ECO:0000313" key="1">
    <source>
        <dbReference type="EMBL" id="KAG5943380.1"/>
    </source>
</evidence>
<protein>
    <submittedName>
        <fullName evidence="1">Uncharacterized protein</fullName>
    </submittedName>
</protein>
<sequence>MSCSQPTEPSEKNSIGDEFCSIKISSTGESEIVLTVEYKLPQKLPVALLVAALRNTIEMNLDTVIVDEGSEEFGPIQLVPVIIAQLLFRPGEQR</sequence>
<name>A0A9P7MGQ8_9HYPO</name>
<dbReference type="Proteomes" id="UP000706124">
    <property type="component" value="Unassembled WGS sequence"/>
</dbReference>
<dbReference type="AlphaFoldDB" id="A0A9P7MGQ8"/>
<dbReference type="EMBL" id="SRPO01000067">
    <property type="protein sequence ID" value="KAG5943380.1"/>
    <property type="molecule type" value="Genomic_DNA"/>
</dbReference>
<evidence type="ECO:0000313" key="2">
    <source>
        <dbReference type="Proteomes" id="UP000706124"/>
    </source>
</evidence>
<keyword evidence="2" id="KW-1185">Reference proteome</keyword>